<comment type="caution">
    <text evidence="4">The sequence shown here is derived from an EMBL/GenBank/DDBJ whole genome shotgun (WGS) entry which is preliminary data.</text>
</comment>
<feature type="domain" description="AB hydrolase-1" evidence="3">
    <location>
        <begin position="88"/>
        <end position="197"/>
    </location>
</feature>
<sequence length="309" mass="34737">MTGVLCFLLACILLFAAVTYILFWYDTANGMTSDSLRNRFQGRPGRWVLRGFLWAIFAQTLALLTYPLGLLPERQKRSRRFDNADPIVITIHGLYHNRSAFLPLHRALRRAGFHDLRPWSYESWAADFFQISARLAHHLKTLRRAEPLRPILLVGHSLGGLLARHAAVSVGPNTLAGCLTLGTPHQGSRLAVLAFGALGRSLGYRSPLIEKIEQHEASFPPQNLSCVALASPVDNMVLPTEALVPTCCHWRVRWMPPMSHVAMLYHKAVIEEVIAWVRECVSTRNECSGEHGESRSRKDFYGDRQGSFS</sequence>
<protein>
    <recommendedName>
        <fullName evidence="3">AB hydrolase-1 domain-containing protein</fullName>
    </recommendedName>
</protein>
<evidence type="ECO:0000259" key="3">
    <source>
        <dbReference type="Pfam" id="PF12697"/>
    </source>
</evidence>
<keyword evidence="2" id="KW-0472">Membrane</keyword>
<proteinExistence type="predicted"/>
<dbReference type="SUPFAM" id="SSF53474">
    <property type="entry name" value="alpha/beta-Hydrolases"/>
    <property type="match status" value="1"/>
</dbReference>
<feature type="region of interest" description="Disordered" evidence="1">
    <location>
        <begin position="286"/>
        <end position="309"/>
    </location>
</feature>
<dbReference type="Pfam" id="PF12697">
    <property type="entry name" value="Abhydrolase_6"/>
    <property type="match status" value="1"/>
</dbReference>
<dbReference type="AlphaFoldDB" id="A0A3N1UTI1"/>
<dbReference type="RefSeq" id="WP_123290187.1">
    <property type="nucleotide sequence ID" value="NZ_RJVA01000012.1"/>
</dbReference>
<dbReference type="PANTHER" id="PTHR37946">
    <property type="entry name" value="SLL1969 PROTEIN"/>
    <property type="match status" value="1"/>
</dbReference>
<organism evidence="4 5">
    <name type="scientific">Desulfosoma caldarium</name>
    <dbReference type="NCBI Taxonomy" id="610254"/>
    <lineage>
        <taxon>Bacteria</taxon>
        <taxon>Pseudomonadati</taxon>
        <taxon>Thermodesulfobacteriota</taxon>
        <taxon>Syntrophobacteria</taxon>
        <taxon>Syntrophobacterales</taxon>
        <taxon>Syntrophobacteraceae</taxon>
        <taxon>Desulfosoma</taxon>
    </lineage>
</organism>
<name>A0A3N1UTI1_9BACT</name>
<gene>
    <name evidence="4" type="ORF">EDC27_1689</name>
</gene>
<evidence type="ECO:0000256" key="1">
    <source>
        <dbReference type="SAM" id="MobiDB-lite"/>
    </source>
</evidence>
<keyword evidence="2" id="KW-1133">Transmembrane helix</keyword>
<evidence type="ECO:0000313" key="4">
    <source>
        <dbReference type="EMBL" id="ROQ92020.1"/>
    </source>
</evidence>
<evidence type="ECO:0000256" key="2">
    <source>
        <dbReference type="SAM" id="Phobius"/>
    </source>
</evidence>
<dbReference type="InterPro" id="IPR000073">
    <property type="entry name" value="AB_hydrolase_1"/>
</dbReference>
<dbReference type="Proteomes" id="UP000276223">
    <property type="component" value="Unassembled WGS sequence"/>
</dbReference>
<keyword evidence="5" id="KW-1185">Reference proteome</keyword>
<dbReference type="EMBL" id="RJVA01000012">
    <property type="protein sequence ID" value="ROQ92020.1"/>
    <property type="molecule type" value="Genomic_DNA"/>
</dbReference>
<feature type="compositionally biased region" description="Basic and acidic residues" evidence="1">
    <location>
        <begin position="287"/>
        <end position="302"/>
    </location>
</feature>
<reference evidence="4 5" key="1">
    <citation type="submission" date="2018-11" db="EMBL/GenBank/DDBJ databases">
        <title>Genomic Encyclopedia of Type Strains, Phase IV (KMG-IV): sequencing the most valuable type-strain genomes for metagenomic binning, comparative biology and taxonomic classification.</title>
        <authorList>
            <person name="Goeker M."/>
        </authorList>
    </citation>
    <scope>NUCLEOTIDE SEQUENCE [LARGE SCALE GENOMIC DNA]</scope>
    <source>
        <strain evidence="4 5">DSM 22027</strain>
    </source>
</reference>
<accession>A0A3N1UTI1</accession>
<dbReference type="Gene3D" id="3.40.50.1820">
    <property type="entry name" value="alpha/beta hydrolase"/>
    <property type="match status" value="1"/>
</dbReference>
<dbReference type="PANTHER" id="PTHR37946:SF1">
    <property type="entry name" value="SLL1969 PROTEIN"/>
    <property type="match status" value="1"/>
</dbReference>
<keyword evidence="2" id="KW-0812">Transmembrane</keyword>
<evidence type="ECO:0000313" key="5">
    <source>
        <dbReference type="Proteomes" id="UP000276223"/>
    </source>
</evidence>
<feature type="transmembrane region" description="Helical" evidence="2">
    <location>
        <begin position="47"/>
        <end position="71"/>
    </location>
</feature>
<dbReference type="InterPro" id="IPR029058">
    <property type="entry name" value="AB_hydrolase_fold"/>
</dbReference>